<dbReference type="InterPro" id="IPR011009">
    <property type="entry name" value="Kinase-like_dom_sf"/>
</dbReference>
<keyword evidence="1 5" id="KW-0853">WD repeat</keyword>
<dbReference type="CDD" id="cd14014">
    <property type="entry name" value="STKc_PknB_like"/>
    <property type="match status" value="1"/>
</dbReference>
<dbReference type="Pfam" id="PF00069">
    <property type="entry name" value="Pkinase"/>
    <property type="match status" value="1"/>
</dbReference>
<dbReference type="PROSITE" id="PS50294">
    <property type="entry name" value="WD_REPEATS_REGION"/>
    <property type="match status" value="7"/>
</dbReference>
<dbReference type="Pfam" id="PF13676">
    <property type="entry name" value="TIR_2"/>
    <property type="match status" value="1"/>
</dbReference>
<dbReference type="Proteomes" id="UP000663929">
    <property type="component" value="Chromosome"/>
</dbReference>
<sequence>MDLARERRILELCREAANLEPQERDDWLRSEIGDDPAIMAEINECLALMDVDELSHPLDQLDQLVPEEGLSMEDSSSSSGTTAEMTPALLGRRIGPYVLARELGRGGMGTVFLGLRDDDELKMSVAVKLIQAKLATPELVEDFRRERQLLADLKHPHIAVLLDAGTISDGYPYFIMEYIEGQTIEKWCTDQAPSLRTLLVLFRKIVSAVGFAHAAGIVHRDIKPGNLMVTGGRDGTDPEPKLLDFGIAAFSHELEGRTGFSPMTPEYASPEQRMGQPVSRTTDIYALGLVLLQLLCGVSPSNLGPSPQKMISRLMSEGRSRRSTMDRASEKGDGDPPDGFDTAAEAIPEALGYVLRTATSGEPAQRYPTAERMIHDLDRVLAILPNRSGGTDVEKRHDAVIWYDPDERRVVAQLVNRLREASSLQIWYDVERVGSDEDPLTSMMTAMDQTHTCIVCLGPTGQEPWSREPAIRDALAFRADDLRVLPVLLPGGIFPDKQTRLPMVMRGQAWTTFPDGFNEEGIARLLGEVREVRLGTEAPKEPTGVCPFRGLEVFREQDADFFHGRESVVQRVLQKAKQERFCAVLGPSGSGKSSIVQAGAVPVLRSWGRAILLLTPTQHPVEELAFGLHKLFDGTELAESPESLGDRLRQDPEAVAYIGREWMTASGGHALCLVVDQFEEIFSLAHDHTEIATFVDLICRAVDAPEGSVSVLVTMRSDFLGKCAAFPGLNHHFTENSLLVPPMKREDCARAIVAPARAAGLRLETGLLERILDDVGGRPGDLPLLEHALLELYERRRVGTLQVEAYDEIGGIQGALTKRADAEYRDLSEEARETLRKMFVLCLIQPGEGARDTRRRATREELLSVGATTEVVETLLRRWTEARLLTAFRDVERKRDYVDVAHEALIASWQPIATWMAEDRETARQVGHLRRNAKLWDESGRSTDLLPRGGPLYQMKDLVARERAHLGDLERTFVAEGVALAERKARAREVAARRMRLRRNQAFIATGIALFLAGLAFFAFLRADREKRQARAAQEVAESQRLESNLNLAHMYDQKSQVALEEGHVSAAWLYSLAALSLELPPAARLPAAVGRLNQPDMVDAGRLLWTTPSHKGVQRSGFSPDGRFLALAGNDFNIHFLDLEHGRPAGVLQGHRLPIRALAFAPANRPDVPSLLASASDDRKVLLWRLPDGSGRVQKPEATLDHGEPVVDVAFTSGGRFLVSLDKSGTLRIWSLENGQWVSDRPRIVPPRMAGPATALAVSRDGRQVAWASAGGALVVEGLATPGTVHIETDGPERVVDVVALKDSWVVAYRDGILRQYRDDGSIRREIRLELPGGPVALEPFSEQEHLIVLGAGGDLELWDFATGTSNARWTPYSGIVRREHGLAPLRLLDPALGYHLAVHPEHRWVSVTCGDWVLWDASLARPQARLSGHGSHLSSVALSPDGQLLATGSSDNQARIWDLATGRPLVLLSGHIGPVSSLSFSPDNQLIATACMKGLIKLWKVPEGELLATLELPDSTVLQAPFSPDGTLLAAAGSSGAIELWSVADALTAFALPGTDRTLPKDLHRTSLPGHDTHVFDLAFTPDGGILASSSGDRTVVLWDLERATPRATLSGHMDDIWDVAFARNGRWLASVSDDGTLRIWDVAKGQSVQTLTYSGPLESVAFSRDGTTLAAGGVDRVIHLAALNQEGDGPPKWHPRARLAGHDQTVIALEFSADGKLLLSGSEDGTAKIWNLGEPSLPKDLDYPFDRVLDLAVSRNGAAIAVLDQEERVTLWHRDREPHSNTLSSLDGGALMSFDFSPDERLFAAAFRDGSVRSWRVADGRELPRPKGHPMSAFDVAFSPDSQTLASSAHDGIIKLWDVATGLEQTSLVGHQTQQVHMLRFLSQRNYLVSGCLVGELIVWDLSKRGIVAKYFDPRNFIYGVACSPDERTVAIGHGDGIIKLWDIDSRQVRATLVGHRRLVAAVEFLAEGRQLISYSLADGYRLWDLESQQTIARFRQNGAPYTFHVTLPGQGGAVAGTEEGFLRIWDLERQATFHRLSGNPEILDSLLQKSLVHFGYQLDGEGLTFAPRYRLEGIGPFRDAYFREGSHVPAASGANLDLLDRLLPVALEPSSKLD</sequence>
<feature type="repeat" description="WD" evidence="5">
    <location>
        <begin position="1702"/>
        <end position="1735"/>
    </location>
</feature>
<dbReference type="SUPFAM" id="SSF52540">
    <property type="entry name" value="P-loop containing nucleoside triphosphate hydrolases"/>
    <property type="match status" value="1"/>
</dbReference>
<feature type="repeat" description="WD" evidence="5">
    <location>
        <begin position="1428"/>
        <end position="1469"/>
    </location>
</feature>
<keyword evidence="2" id="KW-0677">Repeat</keyword>
<organism evidence="10 11">
    <name type="scientific">Sulfidibacter corallicola</name>
    <dbReference type="NCBI Taxonomy" id="2818388"/>
    <lineage>
        <taxon>Bacteria</taxon>
        <taxon>Pseudomonadati</taxon>
        <taxon>Acidobacteriota</taxon>
        <taxon>Holophagae</taxon>
        <taxon>Acanthopleuribacterales</taxon>
        <taxon>Acanthopleuribacteraceae</taxon>
        <taxon>Sulfidibacter</taxon>
    </lineage>
</organism>
<dbReference type="InterPro" id="IPR020472">
    <property type="entry name" value="WD40_PAC1"/>
</dbReference>
<dbReference type="InterPro" id="IPR000157">
    <property type="entry name" value="TIR_dom"/>
</dbReference>
<dbReference type="InterPro" id="IPR049052">
    <property type="entry name" value="nSTAND1"/>
</dbReference>
<evidence type="ECO:0000256" key="5">
    <source>
        <dbReference type="PROSITE-ProRule" id="PRU00221"/>
    </source>
</evidence>
<dbReference type="PROSITE" id="PS00108">
    <property type="entry name" value="PROTEIN_KINASE_ST"/>
    <property type="match status" value="1"/>
</dbReference>
<dbReference type="SMART" id="SM00320">
    <property type="entry name" value="WD40"/>
    <property type="match status" value="17"/>
</dbReference>
<dbReference type="PANTHER" id="PTHR44019:SF8">
    <property type="entry name" value="POC1 CENTRIOLAR PROTEIN HOMOLOG"/>
    <property type="match status" value="1"/>
</dbReference>
<keyword evidence="8" id="KW-0812">Transmembrane</keyword>
<dbReference type="Gene3D" id="3.40.50.10140">
    <property type="entry name" value="Toll/interleukin-1 receptor homology (TIR) domain"/>
    <property type="match status" value="1"/>
</dbReference>
<feature type="repeat" description="WD" evidence="5">
    <location>
        <begin position="1570"/>
        <end position="1611"/>
    </location>
</feature>
<feature type="repeat" description="WD" evidence="5">
    <location>
        <begin position="1829"/>
        <end position="1870"/>
    </location>
</feature>
<dbReference type="InterPro" id="IPR050505">
    <property type="entry name" value="WDR55/POC1"/>
</dbReference>
<dbReference type="GO" id="GO:0007165">
    <property type="term" value="P:signal transduction"/>
    <property type="evidence" value="ECO:0007669"/>
    <property type="project" value="InterPro"/>
</dbReference>
<evidence type="ECO:0000256" key="3">
    <source>
        <dbReference type="ARBA" id="ARBA00022741"/>
    </source>
</evidence>
<dbReference type="SUPFAM" id="SSF56112">
    <property type="entry name" value="Protein kinase-like (PK-like)"/>
    <property type="match status" value="1"/>
</dbReference>
<dbReference type="EMBL" id="CP071793">
    <property type="protein sequence ID" value="QTD52906.1"/>
    <property type="molecule type" value="Genomic_DNA"/>
</dbReference>
<dbReference type="SMART" id="SM00220">
    <property type="entry name" value="S_TKc"/>
    <property type="match status" value="1"/>
</dbReference>
<feature type="repeat" description="WD" evidence="5">
    <location>
        <begin position="1612"/>
        <end position="1653"/>
    </location>
</feature>
<feature type="repeat" description="WD" evidence="5">
    <location>
        <begin position="1787"/>
        <end position="1828"/>
    </location>
</feature>
<dbReference type="InterPro" id="IPR019775">
    <property type="entry name" value="WD40_repeat_CS"/>
</dbReference>
<feature type="repeat" description="WD" evidence="5">
    <location>
        <begin position="1470"/>
        <end position="1511"/>
    </location>
</feature>
<dbReference type="PROSITE" id="PS00107">
    <property type="entry name" value="PROTEIN_KINASE_ATP"/>
    <property type="match status" value="1"/>
</dbReference>
<evidence type="ECO:0000256" key="7">
    <source>
        <dbReference type="SAM" id="MobiDB-lite"/>
    </source>
</evidence>
<reference evidence="10" key="1">
    <citation type="submission" date="2021-03" db="EMBL/GenBank/DDBJ databases">
        <title>Acanthopleuribacteraceae sp. M133.</title>
        <authorList>
            <person name="Wang G."/>
        </authorList>
    </citation>
    <scope>NUCLEOTIDE SEQUENCE</scope>
    <source>
        <strain evidence="10">M133</strain>
    </source>
</reference>
<dbReference type="InterPro" id="IPR036322">
    <property type="entry name" value="WD40_repeat_dom_sf"/>
</dbReference>
<protein>
    <submittedName>
        <fullName evidence="10">Protein kinase</fullName>
    </submittedName>
</protein>
<keyword evidence="10" id="KW-0418">Kinase</keyword>
<feature type="repeat" description="WD" evidence="5">
    <location>
        <begin position="1200"/>
        <end position="1241"/>
    </location>
</feature>
<evidence type="ECO:0000313" key="11">
    <source>
        <dbReference type="Proteomes" id="UP000663929"/>
    </source>
</evidence>
<keyword evidence="11" id="KW-1185">Reference proteome</keyword>
<dbReference type="InterPro" id="IPR015943">
    <property type="entry name" value="WD40/YVTN_repeat-like_dom_sf"/>
</dbReference>
<evidence type="ECO:0000256" key="6">
    <source>
        <dbReference type="PROSITE-ProRule" id="PRU10141"/>
    </source>
</evidence>
<name>A0A8A4TSG6_SULCO</name>
<gene>
    <name evidence="10" type="ORF">J3U87_10550</name>
</gene>
<dbReference type="SUPFAM" id="SSF50969">
    <property type="entry name" value="YVTN repeat-like/Quinoprotein amine dehydrogenase"/>
    <property type="match status" value="1"/>
</dbReference>
<dbReference type="GO" id="GO:0005524">
    <property type="term" value="F:ATP binding"/>
    <property type="evidence" value="ECO:0007669"/>
    <property type="project" value="UniProtKB-UniRule"/>
</dbReference>
<evidence type="ECO:0000256" key="4">
    <source>
        <dbReference type="ARBA" id="ARBA00022840"/>
    </source>
</evidence>
<dbReference type="PRINTS" id="PR00320">
    <property type="entry name" value="GPROTEINBRPT"/>
</dbReference>
<dbReference type="CDD" id="cd00200">
    <property type="entry name" value="WD40"/>
    <property type="match status" value="2"/>
</dbReference>
<keyword evidence="8" id="KW-0472">Membrane</keyword>
<proteinExistence type="predicted"/>
<dbReference type="InterPro" id="IPR008271">
    <property type="entry name" value="Ser/Thr_kinase_AS"/>
</dbReference>
<dbReference type="InterPro" id="IPR000719">
    <property type="entry name" value="Prot_kinase_dom"/>
</dbReference>
<evidence type="ECO:0000256" key="1">
    <source>
        <dbReference type="ARBA" id="ARBA00022574"/>
    </source>
</evidence>
<keyword evidence="4 6" id="KW-0067">ATP-binding</keyword>
<dbReference type="Pfam" id="PF00400">
    <property type="entry name" value="WD40"/>
    <property type="match status" value="12"/>
</dbReference>
<keyword evidence="10" id="KW-0808">Transferase</keyword>
<dbReference type="PANTHER" id="PTHR44019">
    <property type="entry name" value="WD REPEAT-CONTAINING PROTEIN 55"/>
    <property type="match status" value="1"/>
</dbReference>
<dbReference type="KEGG" id="scor:J3U87_10550"/>
<evidence type="ECO:0000256" key="8">
    <source>
        <dbReference type="SAM" id="Phobius"/>
    </source>
</evidence>
<keyword evidence="3 6" id="KW-0547">Nucleotide-binding</keyword>
<evidence type="ECO:0000313" key="10">
    <source>
        <dbReference type="EMBL" id="QTD52906.1"/>
    </source>
</evidence>
<dbReference type="InterPro" id="IPR001680">
    <property type="entry name" value="WD40_rpt"/>
</dbReference>
<feature type="repeat" description="WD" evidence="5">
    <location>
        <begin position="1956"/>
        <end position="1997"/>
    </location>
</feature>
<dbReference type="InterPro" id="IPR035897">
    <property type="entry name" value="Toll_tir_struct_dom_sf"/>
</dbReference>
<keyword evidence="8" id="KW-1133">Transmembrane helix</keyword>
<accession>A0A8A4TSG6</accession>
<feature type="repeat" description="WD" evidence="5">
    <location>
        <begin position="1512"/>
        <end position="1545"/>
    </location>
</feature>
<feature type="domain" description="Protein kinase" evidence="9">
    <location>
        <begin position="97"/>
        <end position="378"/>
    </location>
</feature>
<dbReference type="PROSITE" id="PS00678">
    <property type="entry name" value="WD_REPEATS_1"/>
    <property type="match status" value="6"/>
</dbReference>
<dbReference type="SUPFAM" id="SSF50978">
    <property type="entry name" value="WD40 repeat-like"/>
    <property type="match status" value="3"/>
</dbReference>
<dbReference type="Pfam" id="PF20703">
    <property type="entry name" value="nSTAND1"/>
    <property type="match status" value="1"/>
</dbReference>
<evidence type="ECO:0000259" key="9">
    <source>
        <dbReference type="PROSITE" id="PS50011"/>
    </source>
</evidence>
<feature type="transmembrane region" description="Helical" evidence="8">
    <location>
        <begin position="1002"/>
        <end position="1021"/>
    </location>
</feature>
<evidence type="ECO:0000256" key="2">
    <source>
        <dbReference type="ARBA" id="ARBA00022737"/>
    </source>
</evidence>
<dbReference type="PROSITE" id="PS50082">
    <property type="entry name" value="WD_REPEATS_2"/>
    <property type="match status" value="12"/>
</dbReference>
<dbReference type="PROSITE" id="PS50011">
    <property type="entry name" value="PROTEIN_KINASE_DOM"/>
    <property type="match status" value="1"/>
</dbReference>
<feature type="repeat" description="WD" evidence="5">
    <location>
        <begin position="1914"/>
        <end position="1955"/>
    </location>
</feature>
<dbReference type="RefSeq" id="WP_237383004.1">
    <property type="nucleotide sequence ID" value="NZ_CP071793.1"/>
</dbReference>
<dbReference type="Gene3D" id="2.130.10.10">
    <property type="entry name" value="YVTN repeat-like/Quinoprotein amine dehydrogenase"/>
    <property type="match status" value="4"/>
</dbReference>
<dbReference type="InterPro" id="IPR017441">
    <property type="entry name" value="Protein_kinase_ATP_BS"/>
</dbReference>
<feature type="repeat" description="WD" evidence="5">
    <location>
        <begin position="1149"/>
        <end position="1195"/>
    </location>
</feature>
<feature type="region of interest" description="Disordered" evidence="7">
    <location>
        <begin position="315"/>
        <end position="341"/>
    </location>
</feature>
<feature type="compositionally biased region" description="Basic and acidic residues" evidence="7">
    <location>
        <begin position="316"/>
        <end position="334"/>
    </location>
</feature>
<feature type="binding site" evidence="6">
    <location>
        <position position="128"/>
    </location>
    <ligand>
        <name>ATP</name>
        <dbReference type="ChEBI" id="CHEBI:30616"/>
    </ligand>
</feature>
<dbReference type="Gene3D" id="1.10.510.10">
    <property type="entry name" value="Transferase(Phosphotransferase) domain 1"/>
    <property type="match status" value="1"/>
</dbReference>
<dbReference type="GO" id="GO:0004672">
    <property type="term" value="F:protein kinase activity"/>
    <property type="evidence" value="ECO:0007669"/>
    <property type="project" value="InterPro"/>
</dbReference>
<dbReference type="InterPro" id="IPR027417">
    <property type="entry name" value="P-loop_NTPase"/>
</dbReference>
<dbReference type="InterPro" id="IPR011044">
    <property type="entry name" value="Quino_amine_DH_bsu"/>
</dbReference>